<dbReference type="AlphaFoldDB" id="A0A565C7D5"/>
<dbReference type="Proteomes" id="UP000489600">
    <property type="component" value="Unassembled WGS sequence"/>
</dbReference>
<reference evidence="2" key="1">
    <citation type="submission" date="2019-07" db="EMBL/GenBank/DDBJ databases">
        <authorList>
            <person name="Dittberner H."/>
        </authorList>
    </citation>
    <scope>NUCLEOTIDE SEQUENCE [LARGE SCALE GENOMIC DNA]</scope>
</reference>
<evidence type="ECO:0000313" key="2">
    <source>
        <dbReference type="EMBL" id="VVB09515.1"/>
    </source>
</evidence>
<feature type="compositionally biased region" description="Basic and acidic residues" evidence="1">
    <location>
        <begin position="25"/>
        <end position="34"/>
    </location>
</feature>
<organism evidence="2 3">
    <name type="scientific">Arabis nemorensis</name>
    <dbReference type="NCBI Taxonomy" id="586526"/>
    <lineage>
        <taxon>Eukaryota</taxon>
        <taxon>Viridiplantae</taxon>
        <taxon>Streptophyta</taxon>
        <taxon>Embryophyta</taxon>
        <taxon>Tracheophyta</taxon>
        <taxon>Spermatophyta</taxon>
        <taxon>Magnoliopsida</taxon>
        <taxon>eudicotyledons</taxon>
        <taxon>Gunneridae</taxon>
        <taxon>Pentapetalae</taxon>
        <taxon>rosids</taxon>
        <taxon>malvids</taxon>
        <taxon>Brassicales</taxon>
        <taxon>Brassicaceae</taxon>
        <taxon>Arabideae</taxon>
        <taxon>Arabis</taxon>
    </lineage>
</organism>
<evidence type="ECO:0000313" key="3">
    <source>
        <dbReference type="Proteomes" id="UP000489600"/>
    </source>
</evidence>
<comment type="caution">
    <text evidence="2">The sequence shown here is derived from an EMBL/GenBank/DDBJ whole genome shotgun (WGS) entry which is preliminary data.</text>
</comment>
<dbReference type="OrthoDB" id="16820at2759"/>
<dbReference type="EMBL" id="CABITT030000006">
    <property type="protein sequence ID" value="VVB09515.1"/>
    <property type="molecule type" value="Genomic_DNA"/>
</dbReference>
<sequence length="59" mass="6724">MHIIHRTPSTKLPEGPYSATSAVRDPSHLPMGERDRNFPEVFLMEKSSKFSSSTQMEMD</sequence>
<keyword evidence="3" id="KW-1185">Reference proteome</keyword>
<feature type="region of interest" description="Disordered" evidence="1">
    <location>
        <begin position="1"/>
        <end position="34"/>
    </location>
</feature>
<protein>
    <submittedName>
        <fullName evidence="2">Uncharacterized protein</fullName>
    </submittedName>
</protein>
<proteinExistence type="predicted"/>
<accession>A0A565C7D5</accession>
<evidence type="ECO:0000256" key="1">
    <source>
        <dbReference type="SAM" id="MobiDB-lite"/>
    </source>
</evidence>
<gene>
    <name evidence="2" type="ORF">ANE_LOCUS19959</name>
</gene>
<name>A0A565C7D5_9BRAS</name>